<evidence type="ECO:0000256" key="3">
    <source>
        <dbReference type="PROSITE-ProRule" id="PRU00497"/>
    </source>
</evidence>
<reference evidence="5" key="1">
    <citation type="submission" date="2020-11" db="EMBL/GenBank/DDBJ databases">
        <authorList>
            <person name="Whiteford S."/>
        </authorList>
    </citation>
    <scope>NUCLEOTIDE SEQUENCE</scope>
</reference>
<keyword evidence="1 3" id="KW-0193">Cuticle</keyword>
<dbReference type="EMBL" id="CAJHNJ030000033">
    <property type="protein sequence ID" value="CAG9127074.1"/>
    <property type="molecule type" value="Genomic_DNA"/>
</dbReference>
<evidence type="ECO:0000313" key="6">
    <source>
        <dbReference type="Proteomes" id="UP000653454"/>
    </source>
</evidence>
<evidence type="ECO:0000256" key="2">
    <source>
        <dbReference type="ARBA" id="ARBA00022729"/>
    </source>
</evidence>
<dbReference type="GO" id="GO:0008010">
    <property type="term" value="F:structural constituent of chitin-based larval cuticle"/>
    <property type="evidence" value="ECO:0007669"/>
    <property type="project" value="TreeGrafter"/>
</dbReference>
<dbReference type="PROSITE" id="PS00233">
    <property type="entry name" value="CHIT_BIND_RR_1"/>
    <property type="match status" value="1"/>
</dbReference>
<sequence>MAKLSHLASFVLILSYWDTNVLGAEENKESSDAKAKTIEYENDNSGLGEYKFNFRTSNDIERSEEAKLQDDGTFVVEGFYSFTATDGKKYYVAYVADKTGYHPTVIDVPEVTRIEEEISPPVPDIVVISALPPNVVASLLGG</sequence>
<gene>
    <name evidence="5" type="ORF">PLXY2_LOCUS8829</name>
</gene>
<accession>A0A8S4FIH0</accession>
<dbReference type="AlphaFoldDB" id="A0A8S4FIH0"/>
<organism evidence="5 6">
    <name type="scientific">Plutella xylostella</name>
    <name type="common">Diamondback moth</name>
    <name type="synonym">Plutella maculipennis</name>
    <dbReference type="NCBI Taxonomy" id="51655"/>
    <lineage>
        <taxon>Eukaryota</taxon>
        <taxon>Metazoa</taxon>
        <taxon>Ecdysozoa</taxon>
        <taxon>Arthropoda</taxon>
        <taxon>Hexapoda</taxon>
        <taxon>Insecta</taxon>
        <taxon>Pterygota</taxon>
        <taxon>Neoptera</taxon>
        <taxon>Endopterygota</taxon>
        <taxon>Lepidoptera</taxon>
        <taxon>Glossata</taxon>
        <taxon>Ditrysia</taxon>
        <taxon>Yponomeutoidea</taxon>
        <taxon>Plutellidae</taxon>
        <taxon>Plutella</taxon>
    </lineage>
</organism>
<proteinExistence type="predicted"/>
<dbReference type="Proteomes" id="UP000653454">
    <property type="component" value="Unassembled WGS sequence"/>
</dbReference>
<dbReference type="InterPro" id="IPR050468">
    <property type="entry name" value="Cuticle_Struct_Prot"/>
</dbReference>
<dbReference type="PANTHER" id="PTHR10380:SF173">
    <property type="entry name" value="CUTICULAR PROTEIN 47EF, ISOFORM C-RELATED"/>
    <property type="match status" value="1"/>
</dbReference>
<dbReference type="PRINTS" id="PR00947">
    <property type="entry name" value="CUTICLE"/>
</dbReference>
<feature type="signal peptide" evidence="4">
    <location>
        <begin position="1"/>
        <end position="23"/>
    </location>
</feature>
<evidence type="ECO:0000256" key="1">
    <source>
        <dbReference type="ARBA" id="ARBA00022460"/>
    </source>
</evidence>
<dbReference type="PANTHER" id="PTHR10380">
    <property type="entry name" value="CUTICLE PROTEIN"/>
    <property type="match status" value="1"/>
</dbReference>
<dbReference type="GO" id="GO:0062129">
    <property type="term" value="C:chitin-based extracellular matrix"/>
    <property type="evidence" value="ECO:0007669"/>
    <property type="project" value="TreeGrafter"/>
</dbReference>
<dbReference type="PROSITE" id="PS51155">
    <property type="entry name" value="CHIT_BIND_RR_2"/>
    <property type="match status" value="1"/>
</dbReference>
<keyword evidence="2 4" id="KW-0732">Signal</keyword>
<evidence type="ECO:0000256" key="4">
    <source>
        <dbReference type="SAM" id="SignalP"/>
    </source>
</evidence>
<evidence type="ECO:0000313" key="5">
    <source>
        <dbReference type="EMBL" id="CAG9127074.1"/>
    </source>
</evidence>
<dbReference type="InterPro" id="IPR031311">
    <property type="entry name" value="CHIT_BIND_RR_consensus"/>
</dbReference>
<dbReference type="InterPro" id="IPR000618">
    <property type="entry name" value="Insect_cuticle"/>
</dbReference>
<keyword evidence="6" id="KW-1185">Reference proteome</keyword>
<feature type="chain" id="PRO_5035764542" evidence="4">
    <location>
        <begin position="24"/>
        <end position="142"/>
    </location>
</feature>
<comment type="caution">
    <text evidence="5">The sequence shown here is derived from an EMBL/GenBank/DDBJ whole genome shotgun (WGS) entry which is preliminary data.</text>
</comment>
<dbReference type="Pfam" id="PF00379">
    <property type="entry name" value="Chitin_bind_4"/>
    <property type="match status" value="1"/>
</dbReference>
<name>A0A8S4FIH0_PLUXY</name>
<protein>
    <submittedName>
        <fullName evidence="5">(diamondback moth) hypothetical protein</fullName>
    </submittedName>
</protein>